<keyword evidence="3 7" id="KW-0346">Stress response</keyword>
<reference evidence="12" key="1">
    <citation type="submission" date="2010-08" db="EMBL/GenBank/DDBJ databases">
        <title>Genome sequence of Parvularcula bermudensis HTCC2503.</title>
        <authorList>
            <person name="Kang D.-M."/>
            <person name="Oh H.-M."/>
            <person name="Cho J.-C."/>
        </authorList>
    </citation>
    <scope>NUCLEOTIDE SEQUENCE [LARGE SCALE GENOMIC DNA]</scope>
    <source>
        <strain evidence="12">ATCC BAA-594 / HTCC2503 / KCTC 12087</strain>
    </source>
</reference>
<dbReference type="GO" id="GO:0016987">
    <property type="term" value="F:sigma factor activity"/>
    <property type="evidence" value="ECO:0007669"/>
    <property type="project" value="UniProtKB-UniRule"/>
</dbReference>
<dbReference type="Pfam" id="PF04545">
    <property type="entry name" value="Sigma70_r4"/>
    <property type="match status" value="1"/>
</dbReference>
<dbReference type="PROSITE" id="PS00716">
    <property type="entry name" value="SIGMA70_2"/>
    <property type="match status" value="1"/>
</dbReference>
<evidence type="ECO:0000256" key="2">
    <source>
        <dbReference type="ARBA" id="ARBA00023015"/>
    </source>
</evidence>
<dbReference type="Gene3D" id="1.20.140.160">
    <property type="match status" value="1"/>
</dbReference>
<dbReference type="InterPro" id="IPR013324">
    <property type="entry name" value="RNA_pol_sigma_r3/r4-like"/>
</dbReference>
<feature type="short sequence motif" description="Interaction with polymerase core subunit RpoC" evidence="7">
    <location>
        <begin position="80"/>
        <end position="83"/>
    </location>
</feature>
<protein>
    <recommendedName>
        <fullName evidence="7 8">RNA polymerase sigma factor RpoH</fullName>
    </recommendedName>
    <alternativeName>
        <fullName evidence="7">RNA polymerase sigma-32 factor</fullName>
    </alternativeName>
</protein>
<dbReference type="Pfam" id="PF04542">
    <property type="entry name" value="Sigma70_r2"/>
    <property type="match status" value="1"/>
</dbReference>
<evidence type="ECO:0000256" key="5">
    <source>
        <dbReference type="ARBA" id="ARBA00023125"/>
    </source>
</evidence>
<comment type="similarity">
    <text evidence="7">Belongs to the sigma-70 factor family. RpoH subfamily.</text>
</comment>
<comment type="caution">
    <text evidence="7">Lacks conserved residue(s) required for the propagation of feature annotation.</text>
</comment>
<dbReference type="NCBIfam" id="TIGR02392">
    <property type="entry name" value="rpoH_proteo"/>
    <property type="match status" value="1"/>
</dbReference>
<keyword evidence="5 7" id="KW-0238">DNA-binding</keyword>
<evidence type="ECO:0000256" key="1">
    <source>
        <dbReference type="ARBA" id="ARBA00022490"/>
    </source>
</evidence>
<evidence type="ECO:0000259" key="10">
    <source>
        <dbReference type="PROSITE" id="PS00716"/>
    </source>
</evidence>
<keyword evidence="4 7" id="KW-0731">Sigma factor</keyword>
<comment type="subunit">
    <text evidence="7">Interacts with the RNA polymerase core enzyme.</text>
</comment>
<dbReference type="Proteomes" id="UP000001302">
    <property type="component" value="Chromosome"/>
</dbReference>
<comment type="subcellular location">
    <subcellularLocation>
        <location evidence="7">Cytoplasm</location>
    </subcellularLocation>
</comment>
<dbReference type="RefSeq" id="WP_013299728.1">
    <property type="nucleotide sequence ID" value="NC_014414.1"/>
</dbReference>
<dbReference type="KEGG" id="pbr:PB2503_03392"/>
<dbReference type="HOGENOM" id="CLU_014793_3_5_5"/>
<dbReference type="PANTHER" id="PTHR30376:SF3">
    <property type="entry name" value="RNA POLYMERASE SIGMA FACTOR RPOH"/>
    <property type="match status" value="1"/>
</dbReference>
<keyword evidence="2 7" id="KW-0805">Transcription regulation</keyword>
<dbReference type="InterPro" id="IPR009042">
    <property type="entry name" value="RNA_pol_sigma70_r1_2"/>
</dbReference>
<dbReference type="GO" id="GO:0009408">
    <property type="term" value="P:response to heat"/>
    <property type="evidence" value="ECO:0007669"/>
    <property type="project" value="UniProtKB-UniRule"/>
</dbReference>
<dbReference type="InterPro" id="IPR007630">
    <property type="entry name" value="RNA_pol_sigma70_r4"/>
</dbReference>
<dbReference type="NCBIfam" id="NF005143">
    <property type="entry name" value="PRK06596.1"/>
    <property type="match status" value="1"/>
</dbReference>
<sequence>MANALTTTSGAALSPEGGLNRYLAEIRKFPLLERDEEYMLAKRFKEHEDPDAAQRLITSHLRLVAKIAMGYRGYGLPTGEVISEGNVGLMQAVKKFDPDKGFRLSTYAMWWIRASIQEYILRSWSLVKIGTTAAQKKLFFNLRKLKGQIDAVDEGDMRPEEVELIATRLGVTEDEVISMNRRMAGSDNSLNSPMRSDGDGGAEWQDWLVDENAVNAESQLVKDDEFETRMELLQEAMVDLNDRERHILTERRLTENPKTLEELSGEYGVSRERIRQIEVRAFEKLQKAMKRLDKEMRAETLRLG</sequence>
<dbReference type="NCBIfam" id="TIGR02937">
    <property type="entry name" value="sigma70-ECF"/>
    <property type="match status" value="1"/>
</dbReference>
<evidence type="ECO:0000259" key="9">
    <source>
        <dbReference type="PROSITE" id="PS00715"/>
    </source>
</evidence>
<dbReference type="PANTHER" id="PTHR30376">
    <property type="entry name" value="SIGMA FACTOR RPOH HEAT SHOCK RELATED"/>
    <property type="match status" value="1"/>
</dbReference>
<dbReference type="SUPFAM" id="SSF88659">
    <property type="entry name" value="Sigma3 and sigma4 domains of RNA polymerase sigma factors"/>
    <property type="match status" value="1"/>
</dbReference>
<evidence type="ECO:0000256" key="4">
    <source>
        <dbReference type="ARBA" id="ARBA00023082"/>
    </source>
</evidence>
<keyword evidence="12" id="KW-1185">Reference proteome</keyword>
<dbReference type="HAMAP" id="MF_00961">
    <property type="entry name" value="Sigma70_RpoH"/>
    <property type="match status" value="1"/>
</dbReference>
<dbReference type="InterPro" id="IPR013325">
    <property type="entry name" value="RNA_pol_sigma_r2"/>
</dbReference>
<dbReference type="PROSITE" id="PS00715">
    <property type="entry name" value="SIGMA70_1"/>
    <property type="match status" value="1"/>
</dbReference>
<feature type="region of interest" description="Sigma-70 factor domain-2" evidence="7">
    <location>
        <begin position="56"/>
        <end position="125"/>
    </location>
</feature>
<dbReference type="EMBL" id="CP002156">
    <property type="protein sequence ID" value="ADM08754.1"/>
    <property type="molecule type" value="Genomic_DNA"/>
</dbReference>
<evidence type="ECO:0000256" key="7">
    <source>
        <dbReference type="HAMAP-Rule" id="MF_00961"/>
    </source>
</evidence>
<keyword evidence="6 7" id="KW-0804">Transcription</keyword>
<evidence type="ECO:0000256" key="8">
    <source>
        <dbReference type="NCBIfam" id="TIGR02392"/>
    </source>
</evidence>
<dbReference type="InterPro" id="IPR050813">
    <property type="entry name" value="Sigma-70_Factor"/>
</dbReference>
<evidence type="ECO:0000313" key="11">
    <source>
        <dbReference type="EMBL" id="ADM08754.1"/>
    </source>
</evidence>
<dbReference type="AlphaFoldDB" id="E0TDJ9"/>
<keyword evidence="1 7" id="KW-0963">Cytoplasm</keyword>
<gene>
    <name evidence="7" type="primary">rpoH</name>
    <name evidence="11" type="ordered locus">PB2503_03392</name>
</gene>
<dbReference type="GO" id="GO:0005737">
    <property type="term" value="C:cytoplasm"/>
    <property type="evidence" value="ECO:0007669"/>
    <property type="project" value="UniProtKB-SubCell"/>
</dbReference>
<dbReference type="eggNOG" id="COG0568">
    <property type="taxonomic scope" value="Bacteria"/>
</dbReference>
<name>E0TDJ9_PARBH</name>
<dbReference type="InterPro" id="IPR014284">
    <property type="entry name" value="RNA_pol_sigma-70_dom"/>
</dbReference>
<evidence type="ECO:0000313" key="12">
    <source>
        <dbReference type="Proteomes" id="UP000001302"/>
    </source>
</evidence>
<dbReference type="Pfam" id="PF00140">
    <property type="entry name" value="Sigma70_r1_2"/>
    <property type="match status" value="1"/>
</dbReference>
<dbReference type="PIRSF" id="PIRSF000770">
    <property type="entry name" value="RNA_pol_sigma-SigE/K"/>
    <property type="match status" value="1"/>
</dbReference>
<dbReference type="Gene3D" id="1.10.601.10">
    <property type="entry name" value="RNA Polymerase Primary Sigma Factor"/>
    <property type="match status" value="1"/>
</dbReference>
<feature type="DNA-binding region" description="H-T-H motif" evidence="7">
    <location>
        <begin position="260"/>
        <end position="279"/>
    </location>
</feature>
<accession>E0TDJ9</accession>
<dbReference type="InterPro" id="IPR000943">
    <property type="entry name" value="RNA_pol_sigma70"/>
</dbReference>
<evidence type="ECO:0000256" key="6">
    <source>
        <dbReference type="ARBA" id="ARBA00023163"/>
    </source>
</evidence>
<organism evidence="11 12">
    <name type="scientific">Parvularcula bermudensis (strain ATCC BAA-594 / HTCC2503 / KCTC 12087)</name>
    <dbReference type="NCBI Taxonomy" id="314260"/>
    <lineage>
        <taxon>Bacteria</taxon>
        <taxon>Pseudomonadati</taxon>
        <taxon>Pseudomonadota</taxon>
        <taxon>Alphaproteobacteria</taxon>
        <taxon>Parvularculales</taxon>
        <taxon>Parvularculaceae</taxon>
        <taxon>Parvularcula</taxon>
    </lineage>
</organism>
<dbReference type="SUPFAM" id="SSF88946">
    <property type="entry name" value="Sigma2 domain of RNA polymerase sigma factors"/>
    <property type="match status" value="1"/>
</dbReference>
<comment type="function">
    <text evidence="7">Sigma factors are initiation factors that promote the attachment of RNA polymerase to specific initiation sites and are then released. This sigma factor is involved in regulation of expression of heat shock genes.</text>
</comment>
<dbReference type="GO" id="GO:0003677">
    <property type="term" value="F:DNA binding"/>
    <property type="evidence" value="ECO:0007669"/>
    <property type="project" value="UniProtKB-UniRule"/>
</dbReference>
<dbReference type="PRINTS" id="PR00046">
    <property type="entry name" value="SIGMA70FCT"/>
</dbReference>
<feature type="domain" description="RNA polymerase sigma-70" evidence="9">
    <location>
        <begin position="80"/>
        <end position="93"/>
    </location>
</feature>
<dbReference type="GO" id="GO:0006352">
    <property type="term" value="P:DNA-templated transcription initiation"/>
    <property type="evidence" value="ECO:0007669"/>
    <property type="project" value="UniProtKB-UniRule"/>
</dbReference>
<evidence type="ECO:0000256" key="3">
    <source>
        <dbReference type="ARBA" id="ARBA00023016"/>
    </source>
</evidence>
<proteinExistence type="inferred from homology"/>
<dbReference type="InterPro" id="IPR012759">
    <property type="entry name" value="RNA_pol_sigma_RpoH_proteobac"/>
</dbReference>
<dbReference type="STRING" id="314260.PB2503_03392"/>
<feature type="domain" description="RNA polymerase sigma-70" evidence="10">
    <location>
        <begin position="259"/>
        <end position="285"/>
    </location>
</feature>
<dbReference type="CDD" id="cd06171">
    <property type="entry name" value="Sigma70_r4"/>
    <property type="match status" value="1"/>
</dbReference>
<reference evidence="11 12" key="2">
    <citation type="journal article" date="2011" name="J. Bacteriol.">
        <title>Complete genome sequence of strain HTCC2503T of Parvularcula bermudensis, the type species of the order "Parvularculales" in the class Alphaproteobacteria.</title>
        <authorList>
            <person name="Oh H.M."/>
            <person name="Kang I."/>
            <person name="Vergin K.L."/>
            <person name="Kang D."/>
            <person name="Rhee K.H."/>
            <person name="Giovannoni S.J."/>
            <person name="Cho J.C."/>
        </authorList>
    </citation>
    <scope>NUCLEOTIDE SEQUENCE [LARGE SCALE GENOMIC DNA]</scope>
    <source>
        <strain evidence="12">ATCC BAA-594 / HTCC2503 / KCTC 12087</strain>
    </source>
</reference>
<dbReference type="InterPro" id="IPR007627">
    <property type="entry name" value="RNA_pol_sigma70_r2"/>
</dbReference>